<feature type="transmembrane region" description="Helical" evidence="9">
    <location>
        <begin position="850"/>
        <end position="868"/>
    </location>
</feature>
<feature type="transmembrane region" description="Helical" evidence="9">
    <location>
        <begin position="590"/>
        <end position="609"/>
    </location>
</feature>
<feature type="transmembrane region" description="Helical" evidence="9">
    <location>
        <begin position="457"/>
        <end position="477"/>
    </location>
</feature>
<keyword evidence="15" id="KW-1185">Reference proteome</keyword>
<keyword evidence="10" id="KW-0732">Signal</keyword>
<dbReference type="Gene3D" id="2.30.30.60">
    <property type="match status" value="1"/>
</dbReference>
<feature type="chain" id="PRO_5027087012" evidence="10">
    <location>
        <begin position="41"/>
        <end position="1052"/>
    </location>
</feature>
<dbReference type="InterPro" id="IPR049278">
    <property type="entry name" value="MS_channel_C"/>
</dbReference>
<comment type="similarity">
    <text evidence="2">Belongs to the MscS (TC 1.A.23) family.</text>
</comment>
<evidence type="ECO:0000256" key="4">
    <source>
        <dbReference type="ARBA" id="ARBA00022692"/>
    </source>
</evidence>
<name>A0A6N7F2U7_9GAMM</name>
<keyword evidence="5 9" id="KW-1133">Transmembrane helix</keyword>
<protein>
    <submittedName>
        <fullName evidence="14">Mechanosensitive ion channel</fullName>
    </submittedName>
</protein>
<dbReference type="Gene3D" id="3.30.70.100">
    <property type="match status" value="1"/>
</dbReference>
<sequence length="1052" mass="117243">MRIKGAGAVANVGFVARKLGAALVRLVMLAVMLAAMTASAQDTQPDAPQQSTTQQSTTQQPTTQQPVSSTTASLVDKIQQITELAGQIETDLAQADTLMEQATVLESLPIDAATIESRIQQLTSDTVTLQQMAQTNEINDKVDNFCQALQQHNQTLTQAKTRYYQANDMLVSVNQLLDNPLNKNQLSVESLALHQRLIEQLPNTLTALETQLGAFQSQFARCQHASDVLTRWQQALSAALSRQQSPSGNDLNKRRYHETQAQYSAQAAALLEKLRQQNQSMTLTEIADLQGEIYQQSLLATLSEMDSQIADILTQEALMLSHRGNLSAQSLEQMSARLNEVNSAISALENLQKTLVQHAQQYSARSEIVGEDELISAALALRKRTIDYQLLQLTASAEALGQQVANKKQQSLLVQTDFYHPQTLRAAWQQVPSSLALIAFQVKISVQNLFKKMTENIAKTALLLLGLLVCLLIWIKLSQRLVWGASKTTLAKLTNIQSPNAQSTNAQSTNAQTANVQPQRGMIYLRDLHLIGVSLLIMGLVYGVRLLSPSSGIIYSLMMALIVVVAINALRRVEQRLSMVSRVQCRLRTAMLSLLLIIAVLLVLAKLSLAERWTVMLFERLFLLLLLVSMLIFKPSLHVYLRQLKTTLSERRYQLYRWLILGLPWLVIATCVVGLLGFGLLAWAVLIHMVAILGSLLLLLVGLAGINRLRKKMKLLSIKQFTYGAFIAQDIVSPIATLMKLVWFASVVWGLFAVMQWQADSLLINRMLTILNYPLVNLGDSPVTPLKILLLMLSFYVVVRVAKWFKTFSYHWLFIRIKDLGVRQSLAIFGQYFMVLVGLLIVLNTLGIDLTSLVVFAGALGVGIGLGLQDIAKNFISGIIILLERPMRTGDWVGVGTHEGIIKSIGMRAITMQTFDKQEVIIPNGDVISNSFTNWTHSDSITRTVLYVGASYRHSPDEVMALLNHVIDTNESILADPVPEVVMWEYADSAITYRLQYFIDLDKSPLWGTKTAVLREIWHQFKAHNIEIPYPQRDIHFRNLLAHKVLDEGGDK</sequence>
<evidence type="ECO:0000313" key="14">
    <source>
        <dbReference type="EMBL" id="MPV86186.1"/>
    </source>
</evidence>
<dbReference type="GO" id="GO:0008381">
    <property type="term" value="F:mechanosensitive monoatomic ion channel activity"/>
    <property type="evidence" value="ECO:0007669"/>
    <property type="project" value="UniProtKB-ARBA"/>
</dbReference>
<organism evidence="14 15">
    <name type="scientific">Ostreibacterium oceani</name>
    <dbReference type="NCBI Taxonomy" id="2654998"/>
    <lineage>
        <taxon>Bacteria</taxon>
        <taxon>Pseudomonadati</taxon>
        <taxon>Pseudomonadota</taxon>
        <taxon>Gammaproteobacteria</taxon>
        <taxon>Cardiobacteriales</taxon>
        <taxon>Ostreibacteriaceae</taxon>
        <taxon>Ostreibacterium</taxon>
    </lineage>
</organism>
<feature type="domain" description="Mechanosensitive ion channel MscS" evidence="11">
    <location>
        <begin position="870"/>
        <end position="937"/>
    </location>
</feature>
<dbReference type="InterPro" id="IPR023408">
    <property type="entry name" value="MscS_beta-dom_sf"/>
</dbReference>
<evidence type="ECO:0000256" key="2">
    <source>
        <dbReference type="ARBA" id="ARBA00008017"/>
    </source>
</evidence>
<feature type="region of interest" description="Disordered" evidence="8">
    <location>
        <begin position="41"/>
        <end position="71"/>
    </location>
</feature>
<evidence type="ECO:0000256" key="5">
    <source>
        <dbReference type="ARBA" id="ARBA00022989"/>
    </source>
</evidence>
<feature type="transmembrane region" description="Helical" evidence="9">
    <location>
        <begin position="553"/>
        <end position="570"/>
    </location>
</feature>
<evidence type="ECO:0000256" key="7">
    <source>
        <dbReference type="SAM" id="Coils"/>
    </source>
</evidence>
<evidence type="ECO:0000256" key="9">
    <source>
        <dbReference type="SAM" id="Phobius"/>
    </source>
</evidence>
<dbReference type="InterPro" id="IPR006685">
    <property type="entry name" value="MscS_channel_2nd"/>
</dbReference>
<keyword evidence="4 9" id="KW-0812">Transmembrane</keyword>
<dbReference type="EMBL" id="WHNW01000004">
    <property type="protein sequence ID" value="MPV86186.1"/>
    <property type="molecule type" value="Genomic_DNA"/>
</dbReference>
<feature type="transmembrane region" description="Helical" evidence="9">
    <location>
        <begin position="528"/>
        <end position="547"/>
    </location>
</feature>
<feature type="coiled-coil region" evidence="7">
    <location>
        <begin position="331"/>
        <end position="361"/>
    </location>
</feature>
<dbReference type="Gene3D" id="1.10.287.1260">
    <property type="match status" value="1"/>
</dbReference>
<dbReference type="InterPro" id="IPR010920">
    <property type="entry name" value="LSM_dom_sf"/>
</dbReference>
<feature type="transmembrane region" description="Helical" evidence="9">
    <location>
        <begin position="682"/>
        <end position="706"/>
    </location>
</feature>
<evidence type="ECO:0000256" key="6">
    <source>
        <dbReference type="ARBA" id="ARBA00023136"/>
    </source>
</evidence>
<evidence type="ECO:0000256" key="3">
    <source>
        <dbReference type="ARBA" id="ARBA00022475"/>
    </source>
</evidence>
<feature type="transmembrane region" description="Helical" evidence="9">
    <location>
        <begin position="615"/>
        <end position="634"/>
    </location>
</feature>
<keyword evidence="3" id="KW-1003">Cell membrane</keyword>
<evidence type="ECO:0000259" key="13">
    <source>
        <dbReference type="Pfam" id="PF21088"/>
    </source>
</evidence>
<dbReference type="RefSeq" id="WP_152810178.1">
    <property type="nucleotide sequence ID" value="NZ_WHNW01000004.1"/>
</dbReference>
<dbReference type="PANTHER" id="PTHR30347">
    <property type="entry name" value="POTASSIUM CHANNEL RELATED"/>
    <property type="match status" value="1"/>
</dbReference>
<dbReference type="SUPFAM" id="SSF82689">
    <property type="entry name" value="Mechanosensitive channel protein MscS (YggB), C-terminal domain"/>
    <property type="match status" value="1"/>
</dbReference>
<feature type="transmembrane region" description="Helical" evidence="9">
    <location>
        <begin position="788"/>
        <end position="805"/>
    </location>
</feature>
<reference evidence="14 15" key="1">
    <citation type="submission" date="2019-10" db="EMBL/GenBank/DDBJ databases">
        <title>Cardiobacteriales fam. a chemoheterotrophic member of the order Cardiobacteriales, and proposal of Cardiobacteriales fam. nov.</title>
        <authorList>
            <person name="Wang C."/>
        </authorList>
    </citation>
    <scope>NUCLEOTIDE SEQUENCE [LARGE SCALE GENOMIC DNA]</scope>
    <source>
        <strain evidence="14 15">ML27</strain>
    </source>
</reference>
<evidence type="ECO:0000256" key="8">
    <source>
        <dbReference type="SAM" id="MobiDB-lite"/>
    </source>
</evidence>
<feature type="domain" description="Mechanosensitive ion channel MscS C-terminal" evidence="12">
    <location>
        <begin position="946"/>
        <end position="1028"/>
    </location>
</feature>
<comment type="caution">
    <text evidence="14">The sequence shown here is derived from an EMBL/GenBank/DDBJ whole genome shotgun (WGS) entry which is preliminary data.</text>
</comment>
<dbReference type="SUPFAM" id="SSF50182">
    <property type="entry name" value="Sm-like ribonucleoproteins"/>
    <property type="match status" value="1"/>
</dbReference>
<evidence type="ECO:0000259" key="11">
    <source>
        <dbReference type="Pfam" id="PF00924"/>
    </source>
</evidence>
<comment type="subcellular location">
    <subcellularLocation>
        <location evidence="1">Cell membrane</location>
        <topology evidence="1">Multi-pass membrane protein</topology>
    </subcellularLocation>
</comment>
<keyword evidence="7" id="KW-0175">Coiled coil</keyword>
<dbReference type="InterPro" id="IPR049142">
    <property type="entry name" value="MS_channel_1st"/>
</dbReference>
<dbReference type="Pfam" id="PF21088">
    <property type="entry name" value="MS_channel_1st"/>
    <property type="match status" value="1"/>
</dbReference>
<proteinExistence type="inferred from homology"/>
<evidence type="ECO:0000259" key="12">
    <source>
        <dbReference type="Pfam" id="PF21082"/>
    </source>
</evidence>
<feature type="domain" description="Mechanosensitive ion channel transmembrane helices 2/3" evidence="13">
    <location>
        <begin position="835"/>
        <end position="869"/>
    </location>
</feature>
<dbReference type="Pfam" id="PF00924">
    <property type="entry name" value="MS_channel_2nd"/>
    <property type="match status" value="1"/>
</dbReference>
<keyword evidence="6 9" id="KW-0472">Membrane</keyword>
<feature type="signal peptide" evidence="10">
    <location>
        <begin position="1"/>
        <end position="40"/>
    </location>
</feature>
<feature type="transmembrane region" description="Helical" evidence="9">
    <location>
        <begin position="655"/>
        <end position="676"/>
    </location>
</feature>
<dbReference type="InterPro" id="IPR011066">
    <property type="entry name" value="MscS_channel_C_sf"/>
</dbReference>
<dbReference type="InterPro" id="IPR052702">
    <property type="entry name" value="MscS-like_channel"/>
</dbReference>
<feature type="transmembrane region" description="Helical" evidence="9">
    <location>
        <begin position="741"/>
        <end position="759"/>
    </location>
</feature>
<dbReference type="PANTHER" id="PTHR30347:SF1">
    <property type="entry name" value="MECHANOSENSITIVE CHANNEL MSCK"/>
    <property type="match status" value="1"/>
</dbReference>
<dbReference type="GO" id="GO:0005886">
    <property type="term" value="C:plasma membrane"/>
    <property type="evidence" value="ECO:0007669"/>
    <property type="project" value="UniProtKB-SubCell"/>
</dbReference>
<accession>A0A6N7F2U7</accession>
<dbReference type="AlphaFoldDB" id="A0A6N7F2U7"/>
<dbReference type="SUPFAM" id="SSF82861">
    <property type="entry name" value="Mechanosensitive channel protein MscS (YggB), transmembrane region"/>
    <property type="match status" value="1"/>
</dbReference>
<evidence type="ECO:0000313" key="15">
    <source>
        <dbReference type="Proteomes" id="UP000471298"/>
    </source>
</evidence>
<dbReference type="Proteomes" id="UP000471298">
    <property type="component" value="Unassembled WGS sequence"/>
</dbReference>
<dbReference type="InParanoid" id="A0A6N7F2U7"/>
<dbReference type="FunCoup" id="A0A6N7F2U7">
    <property type="interactions" value="61"/>
</dbReference>
<gene>
    <name evidence="14" type="ORF">GCU85_05510</name>
</gene>
<dbReference type="InterPro" id="IPR011014">
    <property type="entry name" value="MscS_channel_TM-2"/>
</dbReference>
<dbReference type="Pfam" id="PF21082">
    <property type="entry name" value="MS_channel_3rd"/>
    <property type="match status" value="1"/>
</dbReference>
<evidence type="ECO:0000256" key="1">
    <source>
        <dbReference type="ARBA" id="ARBA00004651"/>
    </source>
</evidence>
<feature type="transmembrane region" description="Helical" evidence="9">
    <location>
        <begin position="826"/>
        <end position="844"/>
    </location>
</feature>
<evidence type="ECO:0000256" key="10">
    <source>
        <dbReference type="SAM" id="SignalP"/>
    </source>
</evidence>